<evidence type="ECO:0000256" key="1">
    <source>
        <dbReference type="SAM" id="MobiDB-lite"/>
    </source>
</evidence>
<dbReference type="PANTHER" id="PTHR35007">
    <property type="entry name" value="INTEGRAL MEMBRANE PROTEIN-RELATED"/>
    <property type="match status" value="1"/>
</dbReference>
<keyword evidence="3" id="KW-0732">Signal</keyword>
<feature type="region of interest" description="Disordered" evidence="1">
    <location>
        <begin position="38"/>
        <end position="57"/>
    </location>
</feature>
<feature type="transmembrane region" description="Helical" evidence="2">
    <location>
        <begin position="227"/>
        <end position="249"/>
    </location>
</feature>
<accession>A0A6J4LP83</accession>
<evidence type="ECO:0000313" key="4">
    <source>
        <dbReference type="EMBL" id="CAA9337071.1"/>
    </source>
</evidence>
<keyword evidence="2" id="KW-1133">Transmembrane helix</keyword>
<protein>
    <recommendedName>
        <fullName evidence="5">Type II secretion system protein GspF domain-containing protein</fullName>
    </recommendedName>
</protein>
<evidence type="ECO:0000256" key="2">
    <source>
        <dbReference type="SAM" id="Phobius"/>
    </source>
</evidence>
<sequence>MTGAVWTPPATASLLAALSAAAAAALLVGPALAGGWTQGVDPDAPRRGPGARPDRRRRRAVLPASAVVATAALASSTVSGTDLGVAAVAAGAAWAVARAVVAARRAEEAGRRRCAVVDFCEALVGELRAGQPVHAALERSAAVWPEVGPVLAASRLDADLPAALRRLARSPGAEGLTHLAAAWQLCAVTGGGLAHAAGQVLESARADAAAARQVEGEVSSARATARLVAALPVVVLVAGQGLGARPWAFLLGHPVGVACLGGGVLLVSLGLAWIDRIAAAATSGEA</sequence>
<gene>
    <name evidence="4" type="ORF">AVDCRST_MAG36-1219</name>
</gene>
<feature type="chain" id="PRO_5026650635" description="Type II secretion system protein GspF domain-containing protein" evidence="3">
    <location>
        <begin position="34"/>
        <end position="286"/>
    </location>
</feature>
<evidence type="ECO:0000256" key="3">
    <source>
        <dbReference type="SAM" id="SignalP"/>
    </source>
</evidence>
<keyword evidence="2" id="KW-0812">Transmembrane</keyword>
<feature type="signal peptide" evidence="3">
    <location>
        <begin position="1"/>
        <end position="33"/>
    </location>
</feature>
<dbReference type="EMBL" id="CADCUH010000073">
    <property type="protein sequence ID" value="CAA9337071.1"/>
    <property type="molecule type" value="Genomic_DNA"/>
</dbReference>
<organism evidence="4">
    <name type="scientific">uncultured Nocardioidaceae bacterium</name>
    <dbReference type="NCBI Taxonomy" id="253824"/>
    <lineage>
        <taxon>Bacteria</taxon>
        <taxon>Bacillati</taxon>
        <taxon>Actinomycetota</taxon>
        <taxon>Actinomycetes</taxon>
        <taxon>Propionibacteriales</taxon>
        <taxon>Nocardioidaceae</taxon>
        <taxon>environmental samples</taxon>
    </lineage>
</organism>
<feature type="transmembrane region" description="Helical" evidence="2">
    <location>
        <begin position="255"/>
        <end position="274"/>
    </location>
</feature>
<keyword evidence="2" id="KW-0472">Membrane</keyword>
<reference evidence="4" key="1">
    <citation type="submission" date="2020-02" db="EMBL/GenBank/DDBJ databases">
        <authorList>
            <person name="Meier V. D."/>
        </authorList>
    </citation>
    <scope>NUCLEOTIDE SEQUENCE</scope>
    <source>
        <strain evidence="4">AVDCRST_MAG36</strain>
    </source>
</reference>
<dbReference type="PANTHER" id="PTHR35007:SF4">
    <property type="entry name" value="CONSERVED TRANSMEMBRANE PROTEIN-RELATED"/>
    <property type="match status" value="1"/>
</dbReference>
<dbReference type="AlphaFoldDB" id="A0A6J4LP83"/>
<evidence type="ECO:0008006" key="5">
    <source>
        <dbReference type="Google" id="ProtNLM"/>
    </source>
</evidence>
<proteinExistence type="predicted"/>
<name>A0A6J4LP83_9ACTN</name>
<feature type="transmembrane region" description="Helical" evidence="2">
    <location>
        <begin position="83"/>
        <end position="103"/>
    </location>
</feature>